<evidence type="ECO:0000313" key="2">
    <source>
        <dbReference type="Proteomes" id="UP001597403"/>
    </source>
</evidence>
<organism evidence="1 2">
    <name type="scientific">Paenibacillus nicotianae</name>
    <dbReference type="NCBI Taxonomy" id="1526551"/>
    <lineage>
        <taxon>Bacteria</taxon>
        <taxon>Bacillati</taxon>
        <taxon>Bacillota</taxon>
        <taxon>Bacilli</taxon>
        <taxon>Bacillales</taxon>
        <taxon>Paenibacillaceae</taxon>
        <taxon>Paenibacillus</taxon>
    </lineage>
</organism>
<evidence type="ECO:0000313" key="1">
    <source>
        <dbReference type="EMBL" id="MFD1992089.1"/>
    </source>
</evidence>
<sequence>MKPNYIDLGLSYPLSNQLRAEIERQLEKDLKFYRIEKDVYQFDWSDSCIEGNVTVYMDEPLENFSSIAVFDENDCIIAEGWMDFIHEENVLIIYWSFLDSYTNEQTKSLKSKKGIPLHIFNQIPDQFKDKYKQELINPIDIQ</sequence>
<accession>A0ABW4V160</accession>
<proteinExistence type="predicted"/>
<dbReference type="RefSeq" id="WP_204825816.1">
    <property type="nucleotide sequence ID" value="NZ_JBHUGF010000011.1"/>
</dbReference>
<protein>
    <submittedName>
        <fullName evidence="1">Uncharacterized protein</fullName>
    </submittedName>
</protein>
<dbReference type="EMBL" id="JBHUGF010000011">
    <property type="protein sequence ID" value="MFD1992089.1"/>
    <property type="molecule type" value="Genomic_DNA"/>
</dbReference>
<comment type="caution">
    <text evidence="1">The sequence shown here is derived from an EMBL/GenBank/DDBJ whole genome shotgun (WGS) entry which is preliminary data.</text>
</comment>
<gene>
    <name evidence="1" type="ORF">ACFSGI_19160</name>
</gene>
<name>A0ABW4V160_9BACL</name>
<reference evidence="2" key="1">
    <citation type="journal article" date="2019" name="Int. J. Syst. Evol. Microbiol.">
        <title>The Global Catalogue of Microorganisms (GCM) 10K type strain sequencing project: providing services to taxonomists for standard genome sequencing and annotation.</title>
        <authorList>
            <consortium name="The Broad Institute Genomics Platform"/>
            <consortium name="The Broad Institute Genome Sequencing Center for Infectious Disease"/>
            <person name="Wu L."/>
            <person name="Ma J."/>
        </authorList>
    </citation>
    <scope>NUCLEOTIDE SEQUENCE [LARGE SCALE GENOMIC DNA]</scope>
    <source>
        <strain evidence="2">CGMCC 1.15067</strain>
    </source>
</reference>
<keyword evidence="2" id="KW-1185">Reference proteome</keyword>
<dbReference type="Proteomes" id="UP001597403">
    <property type="component" value="Unassembled WGS sequence"/>
</dbReference>